<evidence type="ECO:0000313" key="3">
    <source>
        <dbReference type="Proteomes" id="UP000664940"/>
    </source>
</evidence>
<sequence length="171" mass="18621">MVATFLQLGQMMWSPRKKNPRVRRWLSWKWVCGGTSKLIGRSWCQTHKEYLQRLPRSKDLHQTALLLDCLQGGSPRVGPGLRLLWKALVVFYLWRVHGNPGLCMVGDFSLLATLVGPQEAKPAPASIPVLYLEELDAGSDQDAAPDQEGCPSPAVVPPPAAALGSTGALPG</sequence>
<gene>
    <name evidence="2" type="ORF">HJG60_010821</name>
</gene>
<evidence type="ECO:0000313" key="2">
    <source>
        <dbReference type="EMBL" id="KAF6109553.1"/>
    </source>
</evidence>
<dbReference type="EMBL" id="JABVXQ010000005">
    <property type="protein sequence ID" value="KAF6109553.1"/>
    <property type="molecule type" value="Genomic_DNA"/>
</dbReference>
<protein>
    <submittedName>
        <fullName evidence="2">Uncharacterized protein</fullName>
    </submittedName>
</protein>
<accession>A0A834ADI8</accession>
<organism evidence="2 3">
    <name type="scientific">Phyllostomus discolor</name>
    <name type="common">pale spear-nosed bat</name>
    <dbReference type="NCBI Taxonomy" id="89673"/>
    <lineage>
        <taxon>Eukaryota</taxon>
        <taxon>Metazoa</taxon>
        <taxon>Chordata</taxon>
        <taxon>Craniata</taxon>
        <taxon>Vertebrata</taxon>
        <taxon>Euteleostomi</taxon>
        <taxon>Mammalia</taxon>
        <taxon>Eutheria</taxon>
        <taxon>Laurasiatheria</taxon>
        <taxon>Chiroptera</taxon>
        <taxon>Yangochiroptera</taxon>
        <taxon>Phyllostomidae</taxon>
        <taxon>Phyllostominae</taxon>
        <taxon>Phyllostomus</taxon>
    </lineage>
</organism>
<reference evidence="2 3" key="1">
    <citation type="journal article" date="2020" name="Nature">
        <title>Six reference-quality genomes reveal evolution of bat adaptations.</title>
        <authorList>
            <person name="Jebb D."/>
            <person name="Huang Z."/>
            <person name="Pippel M."/>
            <person name="Hughes G.M."/>
            <person name="Lavrichenko K."/>
            <person name="Devanna P."/>
            <person name="Winkler S."/>
            <person name="Jermiin L.S."/>
            <person name="Skirmuntt E.C."/>
            <person name="Katzourakis A."/>
            <person name="Burkitt-Gray L."/>
            <person name="Ray D.A."/>
            <person name="Sullivan K.A.M."/>
            <person name="Roscito J.G."/>
            <person name="Kirilenko B.M."/>
            <person name="Davalos L.M."/>
            <person name="Corthals A.P."/>
            <person name="Power M.L."/>
            <person name="Jones G."/>
            <person name="Ransome R.D."/>
            <person name="Dechmann D.K.N."/>
            <person name="Locatelli A.G."/>
            <person name="Puechmaille S.J."/>
            <person name="Fedrigo O."/>
            <person name="Jarvis E.D."/>
            <person name="Hiller M."/>
            <person name="Vernes S.C."/>
            <person name="Myers E.W."/>
            <person name="Teeling E.C."/>
        </authorList>
    </citation>
    <scope>NUCLEOTIDE SEQUENCE [LARGE SCALE GENOMIC DNA]</scope>
    <source>
        <strain evidence="2">Bat1K_MPI-CBG_1</strain>
    </source>
</reference>
<dbReference type="Proteomes" id="UP000664940">
    <property type="component" value="Unassembled WGS sequence"/>
</dbReference>
<dbReference type="AlphaFoldDB" id="A0A834ADI8"/>
<proteinExistence type="predicted"/>
<evidence type="ECO:0000256" key="1">
    <source>
        <dbReference type="SAM" id="MobiDB-lite"/>
    </source>
</evidence>
<comment type="caution">
    <text evidence="2">The sequence shown here is derived from an EMBL/GenBank/DDBJ whole genome shotgun (WGS) entry which is preliminary data.</text>
</comment>
<feature type="region of interest" description="Disordered" evidence="1">
    <location>
        <begin position="138"/>
        <end position="171"/>
    </location>
</feature>
<name>A0A834ADI8_9CHIR</name>